<feature type="domain" description="Cas12f1-like TNB" evidence="7">
    <location>
        <begin position="323"/>
        <end position="389"/>
    </location>
</feature>
<dbReference type="GO" id="GO:0032196">
    <property type="term" value="P:transposition"/>
    <property type="evidence" value="ECO:0007669"/>
    <property type="project" value="UniProtKB-KW"/>
</dbReference>
<dbReference type="NCBIfam" id="NF040570">
    <property type="entry name" value="guided_TnpB"/>
    <property type="match status" value="1"/>
</dbReference>
<evidence type="ECO:0000313" key="9">
    <source>
        <dbReference type="Proteomes" id="UP000256269"/>
    </source>
</evidence>
<evidence type="ECO:0000256" key="2">
    <source>
        <dbReference type="ARBA" id="ARBA00011044"/>
    </source>
</evidence>
<comment type="caution">
    <text evidence="8">The sequence shown here is derived from an EMBL/GenBank/DDBJ whole genome shotgun (WGS) entry which is preliminary data.</text>
</comment>
<organism evidence="8 9">
    <name type="scientific">Kutzneria buriramensis</name>
    <dbReference type="NCBI Taxonomy" id="1045776"/>
    <lineage>
        <taxon>Bacteria</taxon>
        <taxon>Bacillati</taxon>
        <taxon>Actinomycetota</taxon>
        <taxon>Actinomycetes</taxon>
        <taxon>Pseudonocardiales</taxon>
        <taxon>Pseudonocardiaceae</taxon>
        <taxon>Kutzneria</taxon>
    </lineage>
</organism>
<evidence type="ECO:0000256" key="1">
    <source>
        <dbReference type="ARBA" id="ARBA00008761"/>
    </source>
</evidence>
<keyword evidence="5" id="KW-0233">DNA recombination</keyword>
<reference evidence="8 9" key="1">
    <citation type="submission" date="2018-08" db="EMBL/GenBank/DDBJ databases">
        <title>Genomic Encyclopedia of Archaeal and Bacterial Type Strains, Phase II (KMG-II): from individual species to whole genera.</title>
        <authorList>
            <person name="Goeker M."/>
        </authorList>
    </citation>
    <scope>NUCLEOTIDE SEQUENCE [LARGE SCALE GENOMIC DNA]</scope>
    <source>
        <strain evidence="8 9">DSM 45791</strain>
    </source>
</reference>
<dbReference type="PANTHER" id="PTHR30405">
    <property type="entry name" value="TRANSPOSASE"/>
    <property type="match status" value="1"/>
</dbReference>
<dbReference type="Proteomes" id="UP000256269">
    <property type="component" value="Unassembled WGS sequence"/>
</dbReference>
<dbReference type="InterPro" id="IPR051399">
    <property type="entry name" value="RNA-guided_DNA_endo/Transpos"/>
</dbReference>
<gene>
    <name evidence="8" type="ORF">BCF44_112145</name>
</gene>
<dbReference type="InterPro" id="IPR001959">
    <property type="entry name" value="Transposase"/>
</dbReference>
<dbReference type="PANTHER" id="PTHR30405:SF11">
    <property type="entry name" value="RNA-GUIDED DNA ENDONUCLEASE RV2885C-RELATED"/>
    <property type="match status" value="1"/>
</dbReference>
<evidence type="ECO:0000259" key="7">
    <source>
        <dbReference type="Pfam" id="PF07282"/>
    </source>
</evidence>
<dbReference type="NCBIfam" id="TIGR01766">
    <property type="entry name" value="IS200/IS605 family accessory protein TnpB-like domain"/>
    <property type="match status" value="1"/>
</dbReference>
<dbReference type="Pfam" id="PF01385">
    <property type="entry name" value="OrfB_IS605"/>
    <property type="match status" value="1"/>
</dbReference>
<dbReference type="GO" id="GO:0003677">
    <property type="term" value="F:DNA binding"/>
    <property type="evidence" value="ECO:0007669"/>
    <property type="project" value="UniProtKB-KW"/>
</dbReference>
<feature type="domain" description="Probable transposase IS891/IS1136/IS1341" evidence="6">
    <location>
        <begin position="209"/>
        <end position="292"/>
    </location>
</feature>
<dbReference type="InterPro" id="IPR010095">
    <property type="entry name" value="Cas12f1-like_TNB"/>
</dbReference>
<accession>A0A3E0HAK4</accession>
<evidence type="ECO:0000256" key="5">
    <source>
        <dbReference type="ARBA" id="ARBA00023172"/>
    </source>
</evidence>
<evidence type="ECO:0000259" key="6">
    <source>
        <dbReference type="Pfam" id="PF01385"/>
    </source>
</evidence>
<keyword evidence="3" id="KW-0815">Transposition</keyword>
<keyword evidence="4" id="KW-0238">DNA-binding</keyword>
<sequence length="412" mass="46051">MATNATAASWARHVSAALWFTRSIPCRRSNTCAIFCDVKQVLQVRLLPTPEQASALLATLHTCNTAANWVSERANAQQIFGKFRMQKAYYRELRSEFGLAAQPAILVIRKVAAAYARDRTRRHRWRRDSAQAYDVRCLSLRFVASGASSSATASIWTVRGRLTGIRVLGEQARGDQLRGITFGESDLIHRRGVWLLALTREVEAVTCRPPADFLGVDMGVVNIATTSDGVRYSGSRLNRYRRRQVRLRQRLQTKGTRSARRLLKRRNRKERRFATDVNHVISKSIVAEAERTGRGIAVEQLAGIRERVRLRKPQRAALHQWAFHQLGRFLGYKAAGAGVVLVEVDPAFTSQTCRTCRYVSSRNRRSQAVFMCGGCGFVGHADHNAAGNIADRGIARWGEVMRPHAAPTLAAS</sequence>
<protein>
    <submittedName>
        <fullName evidence="8">IS605 OrfB family transposase</fullName>
    </submittedName>
</protein>
<comment type="similarity">
    <text evidence="1">In the C-terminal section; belongs to the transposase 35 family.</text>
</comment>
<evidence type="ECO:0000256" key="3">
    <source>
        <dbReference type="ARBA" id="ARBA00022578"/>
    </source>
</evidence>
<dbReference type="EMBL" id="QUNO01000012">
    <property type="protein sequence ID" value="REH41063.1"/>
    <property type="molecule type" value="Genomic_DNA"/>
</dbReference>
<comment type="similarity">
    <text evidence="2">In the N-terminal section; belongs to the transposase 2 family.</text>
</comment>
<proteinExistence type="inferred from homology"/>
<evidence type="ECO:0000256" key="4">
    <source>
        <dbReference type="ARBA" id="ARBA00023125"/>
    </source>
</evidence>
<dbReference type="GO" id="GO:0006310">
    <property type="term" value="P:DNA recombination"/>
    <property type="evidence" value="ECO:0007669"/>
    <property type="project" value="UniProtKB-KW"/>
</dbReference>
<name>A0A3E0HAK4_9PSEU</name>
<dbReference type="Pfam" id="PF07282">
    <property type="entry name" value="Cas12f1-like_TNB"/>
    <property type="match status" value="1"/>
</dbReference>
<evidence type="ECO:0000313" key="8">
    <source>
        <dbReference type="EMBL" id="REH41063.1"/>
    </source>
</evidence>
<keyword evidence="9" id="KW-1185">Reference proteome</keyword>
<dbReference type="AlphaFoldDB" id="A0A3E0HAK4"/>